<evidence type="ECO:0000259" key="11">
    <source>
        <dbReference type="SMART" id="SM00928"/>
    </source>
</evidence>
<dbReference type="Gene3D" id="3.40.50.11540">
    <property type="entry name" value="NADH-ubiquinone oxidoreductase 51kDa subunit"/>
    <property type="match status" value="1"/>
</dbReference>
<evidence type="ECO:0000256" key="3">
    <source>
        <dbReference type="ARBA" id="ARBA00007523"/>
    </source>
</evidence>
<evidence type="ECO:0000256" key="1">
    <source>
        <dbReference type="ARBA" id="ARBA00001917"/>
    </source>
</evidence>
<evidence type="ECO:0000256" key="5">
    <source>
        <dbReference type="ARBA" id="ARBA00022485"/>
    </source>
</evidence>
<reference evidence="12 13" key="1">
    <citation type="submission" date="2018-01" db="EMBL/GenBank/DDBJ databases">
        <title>The draft genome sequence of Halioglobus lutimaris HF004.</title>
        <authorList>
            <person name="Du Z.-J."/>
            <person name="Shi M.-J."/>
        </authorList>
    </citation>
    <scope>NUCLEOTIDE SEQUENCE [LARGE SCALE GENOMIC DNA]</scope>
    <source>
        <strain evidence="12 13">HF004</strain>
    </source>
</reference>
<dbReference type="InterPro" id="IPR037225">
    <property type="entry name" value="Nuo51_FMN-bd_sf"/>
</dbReference>
<gene>
    <name evidence="12" type="ORF">C0039_17665</name>
</gene>
<accession>A0A2N5WYG8</accession>
<dbReference type="SMART" id="SM00928">
    <property type="entry name" value="NADH_4Fe-4S"/>
    <property type="match status" value="1"/>
</dbReference>
<name>A0A2N5WYG8_9GAMM</name>
<keyword evidence="7" id="KW-0408">Iron</keyword>
<dbReference type="AlphaFoldDB" id="A0A2N5WYG8"/>
<dbReference type="InterPro" id="IPR001949">
    <property type="entry name" value="NADH-UbQ_OxRdtase_51kDa_CS"/>
</dbReference>
<dbReference type="PROSITE" id="PS00644">
    <property type="entry name" value="COMPLEX1_51K_1"/>
    <property type="match status" value="1"/>
</dbReference>
<keyword evidence="5" id="KW-0004">4Fe-4S</keyword>
<dbReference type="OrthoDB" id="9805533at2"/>
<dbReference type="PANTHER" id="PTHR43578">
    <property type="entry name" value="NADH-QUINONE OXIDOREDUCTASE SUBUNIT F"/>
    <property type="match status" value="1"/>
</dbReference>
<organism evidence="12 13">
    <name type="scientific">Pseudohalioglobus lutimaris</name>
    <dbReference type="NCBI Taxonomy" id="1737061"/>
    <lineage>
        <taxon>Bacteria</taxon>
        <taxon>Pseudomonadati</taxon>
        <taxon>Pseudomonadota</taxon>
        <taxon>Gammaproteobacteria</taxon>
        <taxon>Cellvibrionales</taxon>
        <taxon>Halieaceae</taxon>
        <taxon>Pseudohalioglobus</taxon>
    </lineage>
</organism>
<dbReference type="SUPFAM" id="SSF142984">
    <property type="entry name" value="Nqo1 middle domain-like"/>
    <property type="match status" value="1"/>
</dbReference>
<dbReference type="InterPro" id="IPR011538">
    <property type="entry name" value="Nuo51_FMN-bd"/>
</dbReference>
<dbReference type="Gene3D" id="1.20.1440.230">
    <property type="entry name" value="NADH-ubiquinone oxidoreductase 51kDa subunit, iron-sulphur binding domain"/>
    <property type="match status" value="1"/>
</dbReference>
<dbReference type="Gene3D" id="3.10.20.600">
    <property type="match status" value="1"/>
</dbReference>
<dbReference type="CDD" id="cd03063">
    <property type="entry name" value="TRX_Fd_FDH_beta"/>
    <property type="match status" value="1"/>
</dbReference>
<evidence type="ECO:0000256" key="7">
    <source>
        <dbReference type="ARBA" id="ARBA00023004"/>
    </source>
</evidence>
<dbReference type="SUPFAM" id="SSF140490">
    <property type="entry name" value="Nqo1C-terminal domain-like"/>
    <property type="match status" value="1"/>
</dbReference>
<dbReference type="InterPro" id="IPR037207">
    <property type="entry name" value="Nuop51_4Fe4S-bd_sf"/>
</dbReference>
<protein>
    <recommendedName>
        <fullName evidence="4">NADH-quinone oxidoreductase subunit F</fullName>
    </recommendedName>
    <alternativeName>
        <fullName evidence="9">NADH dehydrogenase I subunit F</fullName>
    </alternativeName>
    <alternativeName>
        <fullName evidence="10">NDH-1 subunit F</fullName>
    </alternativeName>
</protein>
<evidence type="ECO:0000256" key="6">
    <source>
        <dbReference type="ARBA" id="ARBA00022723"/>
    </source>
</evidence>
<dbReference type="GO" id="GO:0051539">
    <property type="term" value="F:4 iron, 4 sulfur cluster binding"/>
    <property type="evidence" value="ECO:0007669"/>
    <property type="project" value="UniProtKB-KW"/>
</dbReference>
<dbReference type="PROSITE" id="PS00645">
    <property type="entry name" value="COMPLEX1_51K_2"/>
    <property type="match status" value="1"/>
</dbReference>
<dbReference type="Pfam" id="PF10589">
    <property type="entry name" value="NADH_4Fe-4S"/>
    <property type="match status" value="1"/>
</dbReference>
<dbReference type="EMBL" id="PKUS01000032">
    <property type="protein sequence ID" value="PLW67269.1"/>
    <property type="molecule type" value="Genomic_DNA"/>
</dbReference>
<dbReference type="GO" id="GO:0046872">
    <property type="term" value="F:metal ion binding"/>
    <property type="evidence" value="ECO:0007669"/>
    <property type="project" value="UniProtKB-KW"/>
</dbReference>
<dbReference type="Pfam" id="PF01512">
    <property type="entry name" value="Complex1_51K"/>
    <property type="match status" value="1"/>
</dbReference>
<evidence type="ECO:0000256" key="10">
    <source>
        <dbReference type="ARBA" id="ARBA00032787"/>
    </source>
</evidence>
<evidence type="ECO:0000313" key="13">
    <source>
        <dbReference type="Proteomes" id="UP000235005"/>
    </source>
</evidence>
<comment type="similarity">
    <text evidence="3">Belongs to the complex I 51 kDa subunit family.</text>
</comment>
<evidence type="ECO:0000256" key="4">
    <source>
        <dbReference type="ARBA" id="ARBA00019901"/>
    </source>
</evidence>
<dbReference type="Gene3D" id="6.10.250.1450">
    <property type="match status" value="1"/>
</dbReference>
<dbReference type="RefSeq" id="WP_076000746.1">
    <property type="nucleotide sequence ID" value="NZ_PKUS01000032.1"/>
</dbReference>
<dbReference type="Proteomes" id="UP000235005">
    <property type="component" value="Unassembled WGS sequence"/>
</dbReference>
<evidence type="ECO:0000313" key="12">
    <source>
        <dbReference type="EMBL" id="PLW67269.1"/>
    </source>
</evidence>
<comment type="cofactor">
    <cofactor evidence="2">
        <name>[4Fe-4S] cluster</name>
        <dbReference type="ChEBI" id="CHEBI:49883"/>
    </cofactor>
</comment>
<keyword evidence="13" id="KW-1185">Reference proteome</keyword>
<dbReference type="SUPFAM" id="SSF142019">
    <property type="entry name" value="Nqo1 FMN-binding domain-like"/>
    <property type="match status" value="1"/>
</dbReference>
<dbReference type="InterPro" id="IPR019575">
    <property type="entry name" value="Nuop51_4Fe4S-bd"/>
</dbReference>
<dbReference type="PANTHER" id="PTHR43578:SF3">
    <property type="entry name" value="NADH-QUINONE OXIDOREDUCTASE SUBUNIT F"/>
    <property type="match status" value="1"/>
</dbReference>
<evidence type="ECO:0000256" key="8">
    <source>
        <dbReference type="ARBA" id="ARBA00023014"/>
    </source>
</evidence>
<dbReference type="GO" id="GO:0008137">
    <property type="term" value="F:NADH dehydrogenase (ubiquinone) activity"/>
    <property type="evidence" value="ECO:0007669"/>
    <property type="project" value="InterPro"/>
</dbReference>
<feature type="domain" description="NADH-ubiquinone oxidoreductase 51kDa subunit iron-sulphur binding" evidence="11">
    <location>
        <begin position="425"/>
        <end position="470"/>
    </location>
</feature>
<evidence type="ECO:0000256" key="9">
    <source>
        <dbReference type="ARBA" id="ARBA00031578"/>
    </source>
</evidence>
<dbReference type="FunFam" id="3.40.50.11540:FF:000001">
    <property type="entry name" value="NADH dehydrogenase [ubiquinone] flavoprotein 1, mitochondrial"/>
    <property type="match status" value="1"/>
</dbReference>
<sequence length="508" mass="54195">MSTRYFVPRDTTALAVGAESVARALAAVLQGRDDVTLVRNGSRGAFWLEPLLEIERDGQRVGFGPVSAAEVPGIVELDTQAWASHPLCLGDLQEHPWFAGQQRLTFARAGLDDPLCLESYLARHGFDGLEHAVHLPAEDIVDEITRSGLRGRGGAAFPAGVKWQTVLAAQGDEKYIVCNADEGDSGTFADRLLMEADPYQLIEGIVIAGLAVGAQRGFIYLRSEYPRAWEVMHTAIAKAEAAGYLGESVCDTDHRFQLELRLGAGAYICGEETALLESLEGRRGLVRAKPPLPAHEGLFGQPTVVNNVLTLAAAASIMADGAQAYAALGEGRSRGTLTLQLAGNISRGGLVEIPYGLSLRQVVEQFGGGTRSGRPMRAMQVGGPLGAYLPEPLWDTPLDYEAFAAMGGMLGHGGVVVFDDTVDMAAQARFAMAFCAAESCGKCTPCRVGSVRGLEVIDKIIARDDTDTQLALLNDLCDTMESASLCAMGGLTPLPVRSALQYFPEDFH</sequence>
<comment type="caution">
    <text evidence="12">The sequence shown here is derived from an EMBL/GenBank/DDBJ whole genome shotgun (WGS) entry which is preliminary data.</text>
</comment>
<dbReference type="GO" id="GO:0010181">
    <property type="term" value="F:FMN binding"/>
    <property type="evidence" value="ECO:0007669"/>
    <property type="project" value="InterPro"/>
</dbReference>
<keyword evidence="8" id="KW-0411">Iron-sulfur</keyword>
<comment type="cofactor">
    <cofactor evidence="1">
        <name>FMN</name>
        <dbReference type="ChEBI" id="CHEBI:58210"/>
    </cofactor>
</comment>
<evidence type="ECO:0000256" key="2">
    <source>
        <dbReference type="ARBA" id="ARBA00001966"/>
    </source>
</evidence>
<proteinExistence type="inferred from homology"/>
<keyword evidence="6" id="KW-0479">Metal-binding</keyword>